<dbReference type="InterPro" id="IPR058627">
    <property type="entry name" value="MdtA-like_C"/>
</dbReference>
<accession>A0A2G1QRC8</accession>
<dbReference type="Proteomes" id="UP000221168">
    <property type="component" value="Unassembled WGS sequence"/>
</dbReference>
<protein>
    <recommendedName>
        <fullName evidence="2">Multidrug resistance protein MdtA-like C-terminal permuted SH3 domain-containing protein</fullName>
    </recommendedName>
</protein>
<dbReference type="PANTHER" id="PTHR30469:SF15">
    <property type="entry name" value="HLYD FAMILY OF SECRETION PROTEINS"/>
    <property type="match status" value="1"/>
</dbReference>
<reference evidence="3 4" key="1">
    <citation type="submission" date="2017-10" db="EMBL/GenBank/DDBJ databases">
        <title>Sedimentibacterium mangrovi gen. nov., sp. nov., a novel member of family Phyllobacteriacea isolated from mangrove sediment.</title>
        <authorList>
            <person name="Liao H."/>
            <person name="Tian Y."/>
        </authorList>
    </citation>
    <scope>NUCLEOTIDE SEQUENCE [LARGE SCALE GENOMIC DNA]</scope>
    <source>
        <strain evidence="3 4">X9-2-2</strain>
    </source>
</reference>
<dbReference type="PANTHER" id="PTHR30469">
    <property type="entry name" value="MULTIDRUG RESISTANCE PROTEIN MDTA"/>
    <property type="match status" value="1"/>
</dbReference>
<comment type="caution">
    <text evidence="3">The sequence shown here is derived from an EMBL/GenBank/DDBJ whole genome shotgun (WGS) entry which is preliminary data.</text>
</comment>
<dbReference type="NCBIfam" id="TIGR01730">
    <property type="entry name" value="RND_mfp"/>
    <property type="match status" value="1"/>
</dbReference>
<dbReference type="Gene3D" id="2.40.50.100">
    <property type="match status" value="1"/>
</dbReference>
<evidence type="ECO:0000313" key="4">
    <source>
        <dbReference type="Proteomes" id="UP000221168"/>
    </source>
</evidence>
<dbReference type="Gene3D" id="2.40.420.20">
    <property type="match status" value="1"/>
</dbReference>
<proteinExistence type="inferred from homology"/>
<dbReference type="Pfam" id="PF25967">
    <property type="entry name" value="RND-MFP_C"/>
    <property type="match status" value="1"/>
</dbReference>
<organism evidence="3 4">
    <name type="scientific">Zhengella mangrovi</name>
    <dbReference type="NCBI Taxonomy" id="1982044"/>
    <lineage>
        <taxon>Bacteria</taxon>
        <taxon>Pseudomonadati</taxon>
        <taxon>Pseudomonadota</taxon>
        <taxon>Alphaproteobacteria</taxon>
        <taxon>Hyphomicrobiales</taxon>
        <taxon>Notoacmeibacteraceae</taxon>
        <taxon>Zhengella</taxon>
    </lineage>
</organism>
<dbReference type="RefSeq" id="WP_099304444.1">
    <property type="nucleotide sequence ID" value="NZ_PDVP01000002.1"/>
</dbReference>
<dbReference type="SUPFAM" id="SSF111369">
    <property type="entry name" value="HlyD-like secretion proteins"/>
    <property type="match status" value="1"/>
</dbReference>
<dbReference type="Gene3D" id="2.40.30.170">
    <property type="match status" value="1"/>
</dbReference>
<feature type="domain" description="Multidrug resistance protein MdtA-like C-terminal permuted SH3" evidence="2">
    <location>
        <begin position="347"/>
        <end position="396"/>
    </location>
</feature>
<dbReference type="InterPro" id="IPR006143">
    <property type="entry name" value="RND_pump_MFP"/>
</dbReference>
<dbReference type="GO" id="GO:0015562">
    <property type="term" value="F:efflux transmembrane transporter activity"/>
    <property type="evidence" value="ECO:0007669"/>
    <property type="project" value="TreeGrafter"/>
</dbReference>
<name>A0A2G1QRC8_9HYPH</name>
<dbReference type="EMBL" id="PDVP01000002">
    <property type="protein sequence ID" value="PHP68039.1"/>
    <property type="molecule type" value="Genomic_DNA"/>
</dbReference>
<keyword evidence="4" id="KW-1185">Reference proteome</keyword>
<evidence type="ECO:0000256" key="1">
    <source>
        <dbReference type="ARBA" id="ARBA00009477"/>
    </source>
</evidence>
<dbReference type="GO" id="GO:1990281">
    <property type="term" value="C:efflux pump complex"/>
    <property type="evidence" value="ECO:0007669"/>
    <property type="project" value="TreeGrafter"/>
</dbReference>
<comment type="similarity">
    <text evidence="1">Belongs to the membrane fusion protein (MFP) (TC 8.A.1) family.</text>
</comment>
<sequence>MKQLSTVLLRLLAVLVPAGLGILAIVFSGALAQAPAGKEKEQPATPVRVITLEPQTVLPRVTGYGTVMPAREWRAIARIDGEVTETSPLLANGNMAPAGTLLLKIDDTDLRLSLAQTDAQLAALDVKDETLNASLGISRSDLDLSQADLDRQTALRDQGVATKAALDQARRAVLSARAKTTEIENQLALNKAERSVLTAQRAIAERNLDFTTIKAPYDLRIGTVSAEIGQVVTRGATLLAGDGTEAAEIAAQFPIGRMGPIIRSMSEGGSAMQLNALVRLPVPGHVAEWKAEVARVAESMDARTQSAQIVVRIDDPQGKAQPGIRPPLRRNMFVEVELSAPAMTSFVIPAQAIQDGKVLVVTAQNTLAAKDIEPAFTIEDIAIVSDGLSAGDRIVVTDPAIVVPGMAVRPVEDDAVKAHVAAIAGGSEGRP</sequence>
<dbReference type="OrthoDB" id="9783047at2"/>
<gene>
    <name evidence="3" type="ORF">CSC94_05075</name>
</gene>
<evidence type="ECO:0000259" key="2">
    <source>
        <dbReference type="Pfam" id="PF25967"/>
    </source>
</evidence>
<dbReference type="Gene3D" id="1.10.287.470">
    <property type="entry name" value="Helix hairpin bin"/>
    <property type="match status" value="1"/>
</dbReference>
<dbReference type="AlphaFoldDB" id="A0A2G1QRC8"/>
<evidence type="ECO:0000313" key="3">
    <source>
        <dbReference type="EMBL" id="PHP68039.1"/>
    </source>
</evidence>